<dbReference type="Pfam" id="PF02470">
    <property type="entry name" value="MlaD"/>
    <property type="match status" value="1"/>
</dbReference>
<comment type="caution">
    <text evidence="3">The sequence shown here is derived from an EMBL/GenBank/DDBJ whole genome shotgun (WGS) entry which is preliminary data.</text>
</comment>
<dbReference type="RefSeq" id="WP_246124437.1">
    <property type="nucleotide sequence ID" value="NZ_VFPG01000002.1"/>
</dbReference>
<proteinExistence type="predicted"/>
<feature type="compositionally biased region" description="Basic and acidic residues" evidence="1">
    <location>
        <begin position="9"/>
        <end position="20"/>
    </location>
</feature>
<dbReference type="InterPro" id="IPR003399">
    <property type="entry name" value="Mce/MlaD"/>
</dbReference>
<feature type="region of interest" description="Disordered" evidence="1">
    <location>
        <begin position="1"/>
        <end position="20"/>
    </location>
</feature>
<dbReference type="AlphaFoldDB" id="A0A543EVY2"/>
<keyword evidence="4" id="KW-1185">Reference proteome</keyword>
<dbReference type="EMBL" id="VFPG01000002">
    <property type="protein sequence ID" value="TQM25727.1"/>
    <property type="molecule type" value="Genomic_DNA"/>
</dbReference>
<dbReference type="PANTHER" id="PTHR33371">
    <property type="entry name" value="INTERMEMBRANE PHOSPHOLIPID TRANSPORT SYSTEM BINDING PROTEIN MLAD-RELATED"/>
    <property type="match status" value="1"/>
</dbReference>
<accession>A0A543EVY2</accession>
<organism evidence="3 4">
    <name type="scientific">Nocardia bhagyanarayanae</name>
    <dbReference type="NCBI Taxonomy" id="1215925"/>
    <lineage>
        <taxon>Bacteria</taxon>
        <taxon>Bacillati</taxon>
        <taxon>Actinomycetota</taxon>
        <taxon>Actinomycetes</taxon>
        <taxon>Mycobacteriales</taxon>
        <taxon>Nocardiaceae</taxon>
        <taxon>Nocardia</taxon>
    </lineage>
</organism>
<evidence type="ECO:0000313" key="4">
    <source>
        <dbReference type="Proteomes" id="UP000316331"/>
    </source>
</evidence>
<dbReference type="PANTHER" id="PTHR33371:SF18">
    <property type="entry name" value="MCE-FAMILY PROTEIN MCE3C"/>
    <property type="match status" value="1"/>
</dbReference>
<protein>
    <submittedName>
        <fullName evidence="3">Phospholipid/cholesterol/gamma-HCH transport system substrate-binding protein</fullName>
    </submittedName>
</protein>
<name>A0A543EVY2_9NOCA</name>
<evidence type="ECO:0000259" key="2">
    <source>
        <dbReference type="Pfam" id="PF02470"/>
    </source>
</evidence>
<dbReference type="GO" id="GO:0005576">
    <property type="term" value="C:extracellular region"/>
    <property type="evidence" value="ECO:0007669"/>
    <property type="project" value="TreeGrafter"/>
</dbReference>
<sequence length="348" mass="37781">MQGMTRVARWSDRDRPRRDEAATRRRDLRLGVLGVLLVALAMAAVAVLYAVPFGKHTYTAELTEAQSVRPGDDVRLAGISVGSVEALELQQDRVLMTFTVDSSVFVGRETSLDIRMLTIVGGHYVALFPAGNVPLGSRTIPSDRVRLPYSLIQAFQDAVEPIRRVDGDGLRDNLAAMADSLEASPDSLRRTLDGVEHFVDVLDQQRADVAKAIGIADEYLTAVGAAKGELGRLVDKVDLLETLLADKRTEVRTAVEALDRVISRLGALQPAWGGTLRPMAERLAAAVPELERLGERLQPVIDDVHALGQRLEQLVPHEGEVVIDQSNTTVQAPPQAEPICVPVAGRVC</sequence>
<evidence type="ECO:0000313" key="3">
    <source>
        <dbReference type="EMBL" id="TQM25727.1"/>
    </source>
</evidence>
<reference evidence="3 4" key="1">
    <citation type="submission" date="2019-06" db="EMBL/GenBank/DDBJ databases">
        <title>Sequencing the genomes of 1000 actinobacteria strains.</title>
        <authorList>
            <person name="Klenk H.-P."/>
        </authorList>
    </citation>
    <scope>NUCLEOTIDE SEQUENCE [LARGE SCALE GENOMIC DNA]</scope>
    <source>
        <strain evidence="3 4">DSM 103495</strain>
    </source>
</reference>
<dbReference type="InterPro" id="IPR052336">
    <property type="entry name" value="MlaD_Phospholipid_Transporter"/>
</dbReference>
<gene>
    <name evidence="3" type="ORF">FB390_5885</name>
</gene>
<feature type="domain" description="Mce/MlaD" evidence="2">
    <location>
        <begin position="55"/>
        <end position="129"/>
    </location>
</feature>
<dbReference type="Proteomes" id="UP000316331">
    <property type="component" value="Unassembled WGS sequence"/>
</dbReference>
<evidence type="ECO:0000256" key="1">
    <source>
        <dbReference type="SAM" id="MobiDB-lite"/>
    </source>
</evidence>